<dbReference type="PROSITE" id="PS50942">
    <property type="entry name" value="ENTH"/>
    <property type="match status" value="1"/>
</dbReference>
<feature type="compositionally biased region" description="Polar residues" evidence="1">
    <location>
        <begin position="366"/>
        <end position="376"/>
    </location>
</feature>
<feature type="region of interest" description="Disordered" evidence="1">
    <location>
        <begin position="298"/>
        <end position="323"/>
    </location>
</feature>
<proteinExistence type="predicted"/>
<evidence type="ECO:0000313" key="4">
    <source>
        <dbReference type="Proteomes" id="UP000193922"/>
    </source>
</evidence>
<dbReference type="InterPro" id="IPR008942">
    <property type="entry name" value="ENTH_VHS"/>
</dbReference>
<feature type="compositionally biased region" description="Low complexity" evidence="1">
    <location>
        <begin position="204"/>
        <end position="217"/>
    </location>
</feature>
<evidence type="ECO:0000313" key="3">
    <source>
        <dbReference type="EMBL" id="ORX69597.1"/>
    </source>
</evidence>
<dbReference type="GO" id="GO:0005886">
    <property type="term" value="C:plasma membrane"/>
    <property type="evidence" value="ECO:0007669"/>
    <property type="project" value="TreeGrafter"/>
</dbReference>
<name>A0A1Y1W7V2_9FUNG</name>
<feature type="domain" description="ENTH" evidence="2">
    <location>
        <begin position="23"/>
        <end position="156"/>
    </location>
</feature>
<dbReference type="GO" id="GO:0030276">
    <property type="term" value="F:clathrin binding"/>
    <property type="evidence" value="ECO:0007669"/>
    <property type="project" value="TreeGrafter"/>
</dbReference>
<dbReference type="SUPFAM" id="SSF48464">
    <property type="entry name" value="ENTH/VHS domain"/>
    <property type="match status" value="1"/>
</dbReference>
<dbReference type="PANTHER" id="PTHR12276">
    <property type="entry name" value="EPSIN/ENT-RELATED"/>
    <property type="match status" value="1"/>
</dbReference>
<dbReference type="Proteomes" id="UP000193922">
    <property type="component" value="Unassembled WGS sequence"/>
</dbReference>
<comment type="caution">
    <text evidence="3">The sequence shown here is derived from an EMBL/GenBank/DDBJ whole genome shotgun (WGS) entry which is preliminary data.</text>
</comment>
<dbReference type="Gene3D" id="1.25.40.90">
    <property type="match status" value="1"/>
</dbReference>
<feature type="compositionally biased region" description="Polar residues" evidence="1">
    <location>
        <begin position="438"/>
        <end position="451"/>
    </location>
</feature>
<feature type="compositionally biased region" description="Low complexity" evidence="1">
    <location>
        <begin position="301"/>
        <end position="319"/>
    </location>
</feature>
<dbReference type="GeneID" id="63805896"/>
<dbReference type="OrthoDB" id="4033880at2759"/>
<dbReference type="Pfam" id="PF01417">
    <property type="entry name" value="ENTH"/>
    <property type="match status" value="1"/>
</dbReference>
<dbReference type="STRING" id="61395.A0A1Y1W7V2"/>
<feature type="region of interest" description="Disordered" evidence="1">
    <location>
        <begin position="146"/>
        <end position="245"/>
    </location>
</feature>
<evidence type="ECO:0000256" key="1">
    <source>
        <dbReference type="SAM" id="MobiDB-lite"/>
    </source>
</evidence>
<reference evidence="3 4" key="1">
    <citation type="submission" date="2016-07" db="EMBL/GenBank/DDBJ databases">
        <title>Pervasive Adenine N6-methylation of Active Genes in Fungi.</title>
        <authorList>
            <consortium name="DOE Joint Genome Institute"/>
            <person name="Mondo S.J."/>
            <person name="Dannebaum R.O."/>
            <person name="Kuo R.C."/>
            <person name="Labutti K."/>
            <person name="Haridas S."/>
            <person name="Kuo A."/>
            <person name="Salamov A."/>
            <person name="Ahrendt S.R."/>
            <person name="Lipzen A."/>
            <person name="Sullivan W."/>
            <person name="Andreopoulos W.B."/>
            <person name="Clum A."/>
            <person name="Lindquist E."/>
            <person name="Daum C."/>
            <person name="Ramamoorthy G.K."/>
            <person name="Gryganskyi A."/>
            <person name="Culley D."/>
            <person name="Magnuson J.K."/>
            <person name="James T.Y."/>
            <person name="O'Malley M.A."/>
            <person name="Stajich J.E."/>
            <person name="Spatafora J.W."/>
            <person name="Visel A."/>
            <person name="Grigoriev I.V."/>
        </authorList>
    </citation>
    <scope>NUCLEOTIDE SEQUENCE [LARGE SCALE GENOMIC DNA]</scope>
    <source>
        <strain evidence="3 4">ATCC 12442</strain>
    </source>
</reference>
<dbReference type="CDD" id="cd16992">
    <property type="entry name" value="ENTH_Ent3"/>
    <property type="match status" value="1"/>
</dbReference>
<dbReference type="AlphaFoldDB" id="A0A1Y1W7V2"/>
<feature type="compositionally biased region" description="Low complexity" evidence="1">
    <location>
        <begin position="386"/>
        <end position="401"/>
    </location>
</feature>
<dbReference type="GO" id="GO:0030125">
    <property type="term" value="C:clathrin vesicle coat"/>
    <property type="evidence" value="ECO:0007669"/>
    <property type="project" value="TreeGrafter"/>
</dbReference>
<dbReference type="GO" id="GO:0005768">
    <property type="term" value="C:endosome"/>
    <property type="evidence" value="ECO:0007669"/>
    <property type="project" value="TreeGrafter"/>
</dbReference>
<sequence>MDLNKLSDISIWDVRNVYNKVKNVVMNLTEMEIKVNEATGPEPWGASSTLMMEIAEATHRSQAFSEIMPAIYMRFNDTDPSSWRQVYKALQLLEYLVRNGSERVIDDVRGHITIIKMLRNFHYIDDNGKDQGINVRQRSKELLDLVNDSERVREERKNAKTNRNKYSGYSGGGSMEGFGSSRGGFGSTGGGSGGSRSGFGSSSGGNESSSQRSGSESVANSRSGRSSAKPLKSATTPVREKTLPKPAEPVVADLFSFDDDVDASPAVPALGAALVAPPSAAPATTNALADDFGDDFGDFQGGFSSAPQPAAAPAAPTARAGGGMDLLGGDDLLSGFQPLSASSTAATAGSSQQTFGDFTGMSQVSTLLQPVNSTPAKPSPAVPAVTSPTPSSGSKSGAAKSDAFSDIWGANSDLLSLDSLSLSNTKGKGAADQKPKFSMNQLANQNKFGGI</sequence>
<dbReference type="RefSeq" id="XP_040743285.1">
    <property type="nucleotide sequence ID" value="XM_040889248.1"/>
</dbReference>
<organism evidence="3 4">
    <name type="scientific">Linderina pennispora</name>
    <dbReference type="NCBI Taxonomy" id="61395"/>
    <lineage>
        <taxon>Eukaryota</taxon>
        <taxon>Fungi</taxon>
        <taxon>Fungi incertae sedis</taxon>
        <taxon>Zoopagomycota</taxon>
        <taxon>Kickxellomycotina</taxon>
        <taxon>Kickxellomycetes</taxon>
        <taxon>Kickxellales</taxon>
        <taxon>Kickxellaceae</taxon>
        <taxon>Linderina</taxon>
    </lineage>
</organism>
<dbReference type="SMART" id="SM00273">
    <property type="entry name" value="ENTH"/>
    <property type="match status" value="1"/>
</dbReference>
<evidence type="ECO:0000259" key="2">
    <source>
        <dbReference type="PROSITE" id="PS50942"/>
    </source>
</evidence>
<feature type="compositionally biased region" description="Basic and acidic residues" evidence="1">
    <location>
        <begin position="146"/>
        <end position="158"/>
    </location>
</feature>
<dbReference type="EMBL" id="MCFD01000007">
    <property type="protein sequence ID" value="ORX69597.1"/>
    <property type="molecule type" value="Genomic_DNA"/>
</dbReference>
<dbReference type="InterPro" id="IPR013809">
    <property type="entry name" value="ENTH"/>
</dbReference>
<dbReference type="GO" id="GO:0006897">
    <property type="term" value="P:endocytosis"/>
    <property type="evidence" value="ECO:0007669"/>
    <property type="project" value="TreeGrafter"/>
</dbReference>
<keyword evidence="4" id="KW-1185">Reference proteome</keyword>
<feature type="region of interest" description="Disordered" evidence="1">
    <location>
        <begin position="366"/>
        <end position="401"/>
    </location>
</feature>
<feature type="region of interest" description="Disordered" evidence="1">
    <location>
        <begin position="422"/>
        <end position="451"/>
    </location>
</feature>
<gene>
    <name evidence="3" type="ORF">DL89DRAFT_275000</name>
</gene>
<dbReference type="PANTHER" id="PTHR12276:SF45">
    <property type="entry name" value="CLATHRIN INTERACTOR 1"/>
    <property type="match status" value="1"/>
</dbReference>
<protein>
    <submittedName>
        <fullName evidence="3">ENTH-domain-containing protein</fullName>
    </submittedName>
</protein>
<dbReference type="FunFam" id="1.25.40.90:FF:000006">
    <property type="entry name" value="Clathrin interactor 1"/>
    <property type="match status" value="1"/>
</dbReference>
<feature type="compositionally biased region" description="Gly residues" evidence="1">
    <location>
        <begin position="169"/>
        <end position="203"/>
    </location>
</feature>
<dbReference type="GO" id="GO:0005543">
    <property type="term" value="F:phospholipid binding"/>
    <property type="evidence" value="ECO:0007669"/>
    <property type="project" value="TreeGrafter"/>
</dbReference>
<accession>A0A1Y1W7V2</accession>